<proteinExistence type="inferred from homology"/>
<dbReference type="InterPro" id="IPR001173">
    <property type="entry name" value="Glyco_trans_2-like"/>
</dbReference>
<dbReference type="GO" id="GO:0009247">
    <property type="term" value="P:glycolipid biosynthetic process"/>
    <property type="evidence" value="ECO:0007669"/>
    <property type="project" value="TreeGrafter"/>
</dbReference>
<evidence type="ECO:0000313" key="6">
    <source>
        <dbReference type="EMBL" id="CAB4739669.1"/>
    </source>
</evidence>
<name>A0A6J6SZR5_9ZZZZ</name>
<dbReference type="GO" id="GO:0016020">
    <property type="term" value="C:membrane"/>
    <property type="evidence" value="ECO:0007669"/>
    <property type="project" value="GOC"/>
</dbReference>
<keyword evidence="3" id="KW-0808">Transferase</keyword>
<evidence type="ECO:0000256" key="3">
    <source>
        <dbReference type="ARBA" id="ARBA00022679"/>
    </source>
</evidence>
<dbReference type="Pfam" id="PF00535">
    <property type="entry name" value="Glycos_transf_2"/>
    <property type="match status" value="1"/>
</dbReference>
<dbReference type="Gene3D" id="3.90.550.10">
    <property type="entry name" value="Spore Coat Polysaccharide Biosynthesis Protein SpsA, Chain A"/>
    <property type="match status" value="1"/>
</dbReference>
<dbReference type="CDD" id="cd06442">
    <property type="entry name" value="DPM1_like"/>
    <property type="match status" value="1"/>
</dbReference>
<keyword evidence="2" id="KW-0328">Glycosyltransferase</keyword>
<dbReference type="SUPFAM" id="SSF53448">
    <property type="entry name" value="Nucleotide-diphospho-sugar transferases"/>
    <property type="match status" value="1"/>
</dbReference>
<dbReference type="GO" id="GO:0004582">
    <property type="term" value="F:dolichyl-phosphate beta-D-mannosyltransferase activity"/>
    <property type="evidence" value="ECO:0007669"/>
    <property type="project" value="InterPro"/>
</dbReference>
<evidence type="ECO:0000259" key="4">
    <source>
        <dbReference type="Pfam" id="PF00535"/>
    </source>
</evidence>
<dbReference type="InterPro" id="IPR029044">
    <property type="entry name" value="Nucleotide-diphossugar_trans"/>
</dbReference>
<dbReference type="EMBL" id="CAEZYY010000002">
    <property type="protein sequence ID" value="CAB4739669.1"/>
    <property type="molecule type" value="Genomic_DNA"/>
</dbReference>
<dbReference type="EMBL" id="CAFBQP010000206">
    <property type="protein sequence ID" value="CAB5069179.1"/>
    <property type="molecule type" value="Genomic_DNA"/>
</dbReference>
<organism evidence="6">
    <name type="scientific">freshwater metagenome</name>
    <dbReference type="NCBI Taxonomy" id="449393"/>
    <lineage>
        <taxon>unclassified sequences</taxon>
        <taxon>metagenomes</taxon>
        <taxon>ecological metagenomes</taxon>
    </lineage>
</organism>
<protein>
    <submittedName>
        <fullName evidence="6">Unannotated protein</fullName>
    </submittedName>
</protein>
<evidence type="ECO:0000256" key="1">
    <source>
        <dbReference type="ARBA" id="ARBA00006739"/>
    </source>
</evidence>
<evidence type="ECO:0000256" key="2">
    <source>
        <dbReference type="ARBA" id="ARBA00022676"/>
    </source>
</evidence>
<gene>
    <name evidence="5" type="ORF">UFOPK2602_00438</name>
    <name evidence="6" type="ORF">UFOPK2806_00280</name>
    <name evidence="7" type="ORF">UFOPK4306_02719</name>
</gene>
<comment type="similarity">
    <text evidence="1">Belongs to the glycosyltransferase 2 family.</text>
</comment>
<reference evidence="6" key="1">
    <citation type="submission" date="2020-05" db="EMBL/GenBank/DDBJ databases">
        <authorList>
            <person name="Chiriac C."/>
            <person name="Salcher M."/>
            <person name="Ghai R."/>
            <person name="Kavagutti S V."/>
        </authorList>
    </citation>
    <scope>NUCLEOTIDE SEQUENCE</scope>
</reference>
<dbReference type="PANTHER" id="PTHR43398">
    <property type="entry name" value="DOLICHOL-PHOSPHATE MANNOSYLTRANSFERASE SUBUNIT 1"/>
    <property type="match status" value="1"/>
</dbReference>
<evidence type="ECO:0000313" key="5">
    <source>
        <dbReference type="EMBL" id="CAB4698335.1"/>
    </source>
</evidence>
<sequence length="247" mass="27207">MRIIVVAPTYQEAENITRFLEAVRSSVPTATVLIIDDNSPDGTGQLAEQAAERLGQIQVLHRVGKLGLGSAYREGFRLALSQDFDVIVSMDVDFSHDPAVIPALLGRIEAGADAVIGSRYVPGGATVRWPWHRRLLSRWGNRYTAGILRLPVRDCTTGFRAYTAEALRAIRPETTRAEGYAMLTEFVRRLVRDGLTVVEHPITFVDREYGTSKMSGRIVAESMLLVTGWGLRDALKSVAGRGRSAVR</sequence>
<dbReference type="EMBL" id="CAEZXX010000018">
    <property type="protein sequence ID" value="CAB4698335.1"/>
    <property type="molecule type" value="Genomic_DNA"/>
</dbReference>
<feature type="domain" description="Glycosyltransferase 2-like" evidence="4">
    <location>
        <begin position="5"/>
        <end position="170"/>
    </location>
</feature>
<dbReference type="PANTHER" id="PTHR43398:SF1">
    <property type="entry name" value="DOLICHOL-PHOSPHATE MANNOSYLTRANSFERASE SUBUNIT 1"/>
    <property type="match status" value="1"/>
</dbReference>
<dbReference type="InterPro" id="IPR039528">
    <property type="entry name" value="DPM1-like"/>
</dbReference>
<dbReference type="AlphaFoldDB" id="A0A6J6SZR5"/>
<accession>A0A6J6SZR5</accession>
<evidence type="ECO:0000313" key="7">
    <source>
        <dbReference type="EMBL" id="CAB5069179.1"/>
    </source>
</evidence>
<dbReference type="FunFam" id="3.90.550.10:FF:000122">
    <property type="entry name" value="Dolichol-phosphate mannosyltransferase subunit 1"/>
    <property type="match status" value="1"/>
</dbReference>